<dbReference type="InterPro" id="IPR026040">
    <property type="entry name" value="HyI-like"/>
</dbReference>
<evidence type="ECO:0000313" key="5">
    <source>
        <dbReference type="EMBL" id="RFU16679.1"/>
    </source>
</evidence>
<proteinExistence type="inferred from homology"/>
<dbReference type="PANTHER" id="PTHR43489">
    <property type="entry name" value="ISOMERASE"/>
    <property type="match status" value="1"/>
</dbReference>
<protein>
    <submittedName>
        <fullName evidence="5">Hydroxypyruvate isomerase</fullName>
    </submittedName>
</protein>
<dbReference type="GO" id="GO:0016853">
    <property type="term" value="F:isomerase activity"/>
    <property type="evidence" value="ECO:0007669"/>
    <property type="project" value="UniProtKB-KW"/>
</dbReference>
<dbReference type="Pfam" id="PF01261">
    <property type="entry name" value="AP_endonuc_2"/>
    <property type="match status" value="1"/>
</dbReference>
<dbReference type="SUPFAM" id="SSF51658">
    <property type="entry name" value="Xylose isomerase-like"/>
    <property type="match status" value="1"/>
</dbReference>
<dbReference type="Gene3D" id="3.20.20.150">
    <property type="entry name" value="Divalent-metal-dependent TIM barrel enzymes"/>
    <property type="match status" value="1"/>
</dbReference>
<comment type="similarity">
    <text evidence="2">Belongs to the hyi family.</text>
</comment>
<evidence type="ECO:0000256" key="1">
    <source>
        <dbReference type="ARBA" id="ARBA00023235"/>
    </source>
</evidence>
<keyword evidence="1 2" id="KW-0413">Isomerase</keyword>
<feature type="active site" description="Proton donor/acceptor" evidence="3">
    <location>
        <position position="170"/>
    </location>
</feature>
<keyword evidence="5" id="KW-0670">Pyruvate</keyword>
<evidence type="ECO:0000259" key="4">
    <source>
        <dbReference type="Pfam" id="PF01261"/>
    </source>
</evidence>
<dbReference type="Proteomes" id="UP000264702">
    <property type="component" value="Unassembled WGS sequence"/>
</dbReference>
<dbReference type="InterPro" id="IPR013022">
    <property type="entry name" value="Xyl_isomerase-like_TIM-brl"/>
</dbReference>
<feature type="domain" description="Xylose isomerase-like TIM barrel" evidence="4">
    <location>
        <begin position="53"/>
        <end position="277"/>
    </location>
</feature>
<reference evidence="5 6" key="1">
    <citation type="submission" date="2018-08" db="EMBL/GenBank/DDBJ databases">
        <title>Acidipila sp. 4G-K13, an acidobacterium isolated from forest soil.</title>
        <authorList>
            <person name="Gao Z.-H."/>
            <person name="Qiu L.-H."/>
        </authorList>
    </citation>
    <scope>NUCLEOTIDE SEQUENCE [LARGE SCALE GENOMIC DNA]</scope>
    <source>
        <strain evidence="5 6">4G-K13</strain>
    </source>
</reference>
<evidence type="ECO:0000256" key="3">
    <source>
        <dbReference type="PIRSR" id="PIRSR006241-50"/>
    </source>
</evidence>
<dbReference type="EMBL" id="QVQT01000003">
    <property type="protein sequence ID" value="RFU16679.1"/>
    <property type="molecule type" value="Genomic_DNA"/>
</dbReference>
<organism evidence="5 6">
    <name type="scientific">Paracidobacterium acidisoli</name>
    <dbReference type="NCBI Taxonomy" id="2303751"/>
    <lineage>
        <taxon>Bacteria</taxon>
        <taxon>Pseudomonadati</taxon>
        <taxon>Acidobacteriota</taxon>
        <taxon>Terriglobia</taxon>
        <taxon>Terriglobales</taxon>
        <taxon>Acidobacteriaceae</taxon>
        <taxon>Paracidobacterium</taxon>
    </lineage>
</organism>
<dbReference type="AlphaFoldDB" id="A0A372IPJ7"/>
<evidence type="ECO:0000256" key="2">
    <source>
        <dbReference type="PIRNR" id="PIRNR006241"/>
    </source>
</evidence>
<name>A0A372IPJ7_9BACT</name>
<dbReference type="InterPro" id="IPR036237">
    <property type="entry name" value="Xyl_isomerase-like_sf"/>
</dbReference>
<sequence length="296" mass="32763">MNRRQFSQLIAAAGLGQMLPRGHAQTAPSTSGFRFSVMLWTLDKKIPFDHCLEIVADAGYEGVELVGEFHKWSSEETRRVMAKMRSLRLHFDLLSGVSSGFTDPSGTSALLAELTAQFNTAKELGSSQINLKSGPRIEGLSPDAQHAACVENLKRAADLAAAANIQILIEPIDPIESPSMYMTSVMEGFRIVREVNSPHVRVLYDFYHEQRAAGNLIEKLEQNFDLVALVHVADVPGRHEPGTGEIDYTNIYKKLAELKYDKFIAMEFYPIADPTEALRKARLDALQAQASVRTAS</sequence>
<evidence type="ECO:0000313" key="6">
    <source>
        <dbReference type="Proteomes" id="UP000264702"/>
    </source>
</evidence>
<dbReference type="RefSeq" id="WP_117298849.1">
    <property type="nucleotide sequence ID" value="NZ_QVQT02000003.1"/>
</dbReference>
<dbReference type="OrthoDB" id="9786584at2"/>
<accession>A0A372IPJ7</accession>
<keyword evidence="6" id="KW-1185">Reference proteome</keyword>
<feature type="active site" description="Proton donor/acceptor" evidence="3">
    <location>
        <position position="267"/>
    </location>
</feature>
<dbReference type="InterPro" id="IPR050417">
    <property type="entry name" value="Sugar_Epim/Isomerase"/>
</dbReference>
<dbReference type="PIRSF" id="PIRSF006241">
    <property type="entry name" value="HyI"/>
    <property type="match status" value="1"/>
</dbReference>
<comment type="caution">
    <text evidence="5">The sequence shown here is derived from an EMBL/GenBank/DDBJ whole genome shotgun (WGS) entry which is preliminary data.</text>
</comment>
<gene>
    <name evidence="5" type="ORF">D0Y96_07920</name>
</gene>